<feature type="compositionally biased region" description="Pro residues" evidence="1">
    <location>
        <begin position="15"/>
        <end position="25"/>
    </location>
</feature>
<organism evidence="2 3">
    <name type="scientific">Hymenobacter terrestris</name>
    <dbReference type="NCBI Taxonomy" id="2748310"/>
    <lineage>
        <taxon>Bacteria</taxon>
        <taxon>Pseudomonadati</taxon>
        <taxon>Bacteroidota</taxon>
        <taxon>Cytophagia</taxon>
        <taxon>Cytophagales</taxon>
        <taxon>Hymenobacteraceae</taxon>
        <taxon>Hymenobacter</taxon>
    </lineage>
</organism>
<dbReference type="Proteomes" id="UP000626554">
    <property type="component" value="Unassembled WGS sequence"/>
</dbReference>
<reference evidence="2 3" key="1">
    <citation type="submission" date="2020-05" db="EMBL/GenBank/DDBJ databases">
        <title>Hymenobacter terrestris sp. nov. and Hymenobacter lapidiphilus sp. nov., isolated from regoliths in Antarctica.</title>
        <authorList>
            <person name="Sedlacek I."/>
            <person name="Pantucek R."/>
            <person name="Zeman M."/>
            <person name="Holochova P."/>
            <person name="Kralova S."/>
            <person name="Stankova E."/>
            <person name="Sedo O."/>
            <person name="Micenkova L."/>
            <person name="Svec P."/>
            <person name="Gupta V."/>
            <person name="Sood U."/>
            <person name="Korpole U.S."/>
            <person name="Lal R."/>
        </authorList>
    </citation>
    <scope>NUCLEOTIDE SEQUENCE [LARGE SCALE GENOMIC DNA]</scope>
    <source>
        <strain evidence="2 3">P5252</strain>
    </source>
</reference>
<dbReference type="RefSeq" id="WP_176901107.1">
    <property type="nucleotide sequence ID" value="NZ_JABKAV010000071.1"/>
</dbReference>
<feature type="region of interest" description="Disordered" evidence="1">
    <location>
        <begin position="1"/>
        <end position="25"/>
    </location>
</feature>
<evidence type="ECO:0000256" key="1">
    <source>
        <dbReference type="SAM" id="MobiDB-lite"/>
    </source>
</evidence>
<dbReference type="EMBL" id="JABKAV010000071">
    <property type="protein sequence ID" value="NVO86374.1"/>
    <property type="molecule type" value="Genomic_DNA"/>
</dbReference>
<name>A0ABX2Q5X5_9BACT</name>
<sequence length="59" mass="6562">MLANPPELATRGPGLPQPQRVPPLPGLRRIERHHVAFPVAGRPTRYAIGCHRPLLKIQI</sequence>
<gene>
    <name evidence="2" type="ORF">HW556_15920</name>
</gene>
<accession>A0ABX2Q5X5</accession>
<evidence type="ECO:0000313" key="2">
    <source>
        <dbReference type="EMBL" id="NVO86374.1"/>
    </source>
</evidence>
<protein>
    <submittedName>
        <fullName evidence="2">Uncharacterized protein</fullName>
    </submittedName>
</protein>
<comment type="caution">
    <text evidence="2">The sequence shown here is derived from an EMBL/GenBank/DDBJ whole genome shotgun (WGS) entry which is preliminary data.</text>
</comment>
<keyword evidence="3" id="KW-1185">Reference proteome</keyword>
<proteinExistence type="predicted"/>
<evidence type="ECO:0000313" key="3">
    <source>
        <dbReference type="Proteomes" id="UP000626554"/>
    </source>
</evidence>